<feature type="compositionally biased region" description="Polar residues" evidence="10">
    <location>
        <begin position="323"/>
        <end position="333"/>
    </location>
</feature>
<dbReference type="Gene3D" id="3.30.300.30">
    <property type="match status" value="1"/>
</dbReference>
<dbReference type="PIRSF" id="PIRSF004862">
    <property type="entry name" value="FliF"/>
    <property type="match status" value="1"/>
</dbReference>
<keyword evidence="14" id="KW-0282">Flagellum</keyword>
<comment type="subcellular location">
    <subcellularLocation>
        <location evidence="1 9">Bacterial flagellum basal body</location>
    </subcellularLocation>
    <subcellularLocation>
        <location evidence="2">Cell membrane</location>
        <topology evidence="2">Multi-pass membrane protein</topology>
    </subcellularLocation>
</comment>
<dbReference type="GO" id="GO:0005886">
    <property type="term" value="C:plasma membrane"/>
    <property type="evidence" value="ECO:0007669"/>
    <property type="project" value="UniProtKB-SubCell"/>
</dbReference>
<dbReference type="InterPro" id="IPR045851">
    <property type="entry name" value="AMP-bd_C_sf"/>
</dbReference>
<comment type="similarity">
    <text evidence="3 9">Belongs to the FliF family.</text>
</comment>
<keyword evidence="14" id="KW-0969">Cilium</keyword>
<dbReference type="GO" id="GO:0071973">
    <property type="term" value="P:bacterial-type flagellum-dependent cell motility"/>
    <property type="evidence" value="ECO:0007669"/>
    <property type="project" value="InterPro"/>
</dbReference>
<dbReference type="STRING" id="1193713.GCA_001636315_01829"/>
<sequence>MNQQLRNLKEKYIEYWDSVSKKQKLLFVGIFLAILLALVLTIFFLSKPTYVPLFTNELSQKEIGDIKSELEQEGYTDYKLDRNGTNIQVPKEDVDNLLVSLASKGLPKTGTISFFDMTKDLQFGATDRQLDAMEKEALQGEVANLLRHVEGVKNAAVVISTPQDSLFVRPDEKEQASASVVVELEPGYEMGPKEIQVLYHLVSKSVPNLPKENIVMTDQGGQGLELPNQSAGAGALDNFDQQRKIQKDIENDIQKDLQQMLGKIMGHNKVLVQAFVRLNFDQVKTHQELVEPVVEDENGKKTKGLAVSVEEIKKEYSGKDTASGVTGTGQTDVPEQYTAAGPSQENKSNETENRVNYEVNRITNEIMKSPYKIEDLTINVGVEPPDPQNPASLTPDTKANIQQVLSNVVRTALSSNTALTNQDISSRITVFSQAFGGKAEAPKLEQKSDLLPPWLLYSLIGAGGLILFLVLFLVLRRRKASMEEDDPFPIFQEPVSPPIEMKEDEKAAIKKQVEQMALEQPEEFVGLLRNWLTRD</sequence>
<feature type="transmembrane region" description="Helical" evidence="11">
    <location>
        <begin position="25"/>
        <end position="45"/>
    </location>
</feature>
<evidence type="ECO:0000259" key="13">
    <source>
        <dbReference type="Pfam" id="PF08345"/>
    </source>
</evidence>
<dbReference type="GO" id="GO:0003774">
    <property type="term" value="F:cytoskeletal motor activity"/>
    <property type="evidence" value="ECO:0007669"/>
    <property type="project" value="InterPro"/>
</dbReference>
<keyword evidence="14" id="KW-0966">Cell projection</keyword>
<reference evidence="14 15" key="1">
    <citation type="submission" date="2017-07" db="EMBL/GenBank/DDBJ databases">
        <title>The complete genome sequence of Bacillus mesonae strain H20-5, an efficient strain improving plant abiotic stress resistance.</title>
        <authorList>
            <person name="Kim S.Y."/>
            <person name="Song H."/>
            <person name="Sang M.K."/>
            <person name="Weon H.-Y."/>
            <person name="Song J."/>
        </authorList>
    </citation>
    <scope>NUCLEOTIDE SEQUENCE [LARGE SCALE GENOMIC DNA]</scope>
    <source>
        <strain evidence="14 15">H20-5</strain>
    </source>
</reference>
<evidence type="ECO:0000313" key="14">
    <source>
        <dbReference type="EMBL" id="AZU64171.1"/>
    </source>
</evidence>
<dbReference type="Pfam" id="PF08345">
    <property type="entry name" value="YscJ_FliF_C"/>
    <property type="match status" value="1"/>
</dbReference>
<organism evidence="14 15">
    <name type="scientific">Neobacillus mesonae</name>
    <dbReference type="NCBI Taxonomy" id="1193713"/>
    <lineage>
        <taxon>Bacteria</taxon>
        <taxon>Bacillati</taxon>
        <taxon>Bacillota</taxon>
        <taxon>Bacilli</taxon>
        <taxon>Bacillales</taxon>
        <taxon>Bacillaceae</taxon>
        <taxon>Neobacillus</taxon>
    </lineage>
</organism>
<keyword evidence="6 11" id="KW-1133">Transmembrane helix</keyword>
<keyword evidence="8 9" id="KW-0975">Bacterial flagellum</keyword>
<gene>
    <name evidence="14" type="primary">fliF</name>
    <name evidence="14" type="ORF">CHR53_24650</name>
</gene>
<dbReference type="Pfam" id="PF01514">
    <property type="entry name" value="YscJ_FliF"/>
    <property type="match status" value="1"/>
</dbReference>
<keyword evidence="7 11" id="KW-0472">Membrane</keyword>
<evidence type="ECO:0000256" key="3">
    <source>
        <dbReference type="ARBA" id="ARBA00007971"/>
    </source>
</evidence>
<evidence type="ECO:0000256" key="8">
    <source>
        <dbReference type="ARBA" id="ARBA00023143"/>
    </source>
</evidence>
<dbReference type="PANTHER" id="PTHR30046">
    <property type="entry name" value="FLAGELLAR M-RING PROTEIN"/>
    <property type="match status" value="1"/>
</dbReference>
<evidence type="ECO:0000259" key="12">
    <source>
        <dbReference type="Pfam" id="PF01514"/>
    </source>
</evidence>
<dbReference type="OrthoDB" id="9807026at2"/>
<feature type="domain" description="Flagellar M-ring C-terminal" evidence="13">
    <location>
        <begin position="261"/>
        <end position="408"/>
    </location>
</feature>
<evidence type="ECO:0000256" key="6">
    <source>
        <dbReference type="ARBA" id="ARBA00022989"/>
    </source>
</evidence>
<evidence type="ECO:0000256" key="2">
    <source>
        <dbReference type="ARBA" id="ARBA00004651"/>
    </source>
</evidence>
<evidence type="ECO:0000256" key="11">
    <source>
        <dbReference type="SAM" id="Phobius"/>
    </source>
</evidence>
<evidence type="ECO:0000313" key="15">
    <source>
        <dbReference type="Proteomes" id="UP000282892"/>
    </source>
</evidence>
<dbReference type="InterPro" id="IPR043427">
    <property type="entry name" value="YscJ/FliF"/>
</dbReference>
<dbReference type="InterPro" id="IPR006182">
    <property type="entry name" value="FliF_N_dom"/>
</dbReference>
<evidence type="ECO:0000256" key="5">
    <source>
        <dbReference type="ARBA" id="ARBA00022692"/>
    </source>
</evidence>
<dbReference type="PRINTS" id="PR01009">
    <property type="entry name" value="FLGMRINGFLIF"/>
</dbReference>
<keyword evidence="15" id="KW-1185">Reference proteome</keyword>
<dbReference type="Proteomes" id="UP000282892">
    <property type="component" value="Chromosome"/>
</dbReference>
<feature type="domain" description="Flagellar M-ring N-terminal" evidence="12">
    <location>
        <begin position="46"/>
        <end position="224"/>
    </location>
</feature>
<name>A0A3T0I4A9_9BACI</name>
<dbReference type="PANTHER" id="PTHR30046:SF0">
    <property type="entry name" value="FLAGELLAR M-RING PROTEIN"/>
    <property type="match status" value="1"/>
</dbReference>
<feature type="transmembrane region" description="Helical" evidence="11">
    <location>
        <begin position="454"/>
        <end position="475"/>
    </location>
</feature>
<keyword evidence="4" id="KW-1003">Cell membrane</keyword>
<evidence type="ECO:0000256" key="4">
    <source>
        <dbReference type="ARBA" id="ARBA00022475"/>
    </source>
</evidence>
<dbReference type="AlphaFoldDB" id="A0A3T0I4A9"/>
<dbReference type="GO" id="GO:0009431">
    <property type="term" value="C:bacterial-type flagellum basal body, MS ring"/>
    <property type="evidence" value="ECO:0007669"/>
    <property type="project" value="InterPro"/>
</dbReference>
<evidence type="ECO:0000256" key="10">
    <source>
        <dbReference type="SAM" id="MobiDB-lite"/>
    </source>
</evidence>
<dbReference type="InterPro" id="IPR013556">
    <property type="entry name" value="Flag_M-ring_C"/>
</dbReference>
<dbReference type="RefSeq" id="WP_127488870.1">
    <property type="nucleotide sequence ID" value="NZ_CP022572.1"/>
</dbReference>
<evidence type="ECO:0000256" key="9">
    <source>
        <dbReference type="PIRNR" id="PIRNR004862"/>
    </source>
</evidence>
<proteinExistence type="inferred from homology"/>
<dbReference type="NCBIfam" id="TIGR00206">
    <property type="entry name" value="fliF"/>
    <property type="match status" value="1"/>
</dbReference>
<evidence type="ECO:0000256" key="1">
    <source>
        <dbReference type="ARBA" id="ARBA00004117"/>
    </source>
</evidence>
<accession>A0A3T0I4A9</accession>
<comment type="function">
    <text evidence="9">The M ring may be actively involved in energy transduction.</text>
</comment>
<dbReference type="KEGG" id="nmk:CHR53_24650"/>
<dbReference type="InterPro" id="IPR000067">
    <property type="entry name" value="FlgMring_FliF"/>
</dbReference>
<protein>
    <recommendedName>
        <fullName evidence="9">Flagellar M-ring protein</fullName>
    </recommendedName>
</protein>
<feature type="region of interest" description="Disordered" evidence="10">
    <location>
        <begin position="316"/>
        <end position="352"/>
    </location>
</feature>
<evidence type="ECO:0000256" key="7">
    <source>
        <dbReference type="ARBA" id="ARBA00023136"/>
    </source>
</evidence>
<dbReference type="EMBL" id="CP022572">
    <property type="protein sequence ID" value="AZU64171.1"/>
    <property type="molecule type" value="Genomic_DNA"/>
</dbReference>
<keyword evidence="5 11" id="KW-0812">Transmembrane</keyword>